<dbReference type="EMBL" id="QWIK01000060">
    <property type="protein sequence ID" value="RMY14620.1"/>
    <property type="molecule type" value="Genomic_DNA"/>
</dbReference>
<feature type="domain" description="ABC transporter" evidence="9">
    <location>
        <begin position="944"/>
        <end position="1149"/>
    </location>
</feature>
<keyword evidence="4" id="KW-0547">Nucleotide-binding</keyword>
<sequence length="1151" mass="126150">MSQLGRTRTLQNQDLYTLNAEINSGELHRAFRNQLLARVSKKHRLTKALLSTLKWQLALAIVPRVLLIALKFSQPFLLDRLLTLLNSGESATSSRQAWGMILAFALVYLGIAVVKGRYWHRTFATITMIRGLLIGAICEKSLQLPNYETSKQSAITQISADTERINLGFRNMHEVWANIIELAIAIYLLQREVGAIAVVPLFIAAACAAGSFLLSRHVVNGQKIWMHDLQKRLNVTTSVFARLESIKMLGISTWAGDTLPEVTSMLGPAAMFVAFNLVAFAREDAAVLANTAFTSLAILSLIGPPLKTLIQTIPNLLSALACLGRVQDLLEAPSISRNTPWKANGLTFEQTDGRCRGGTPGHGHETFELESGSPFSTGVHPSAMVKAYAADISSAQRGEPVLRNVSFQLLPLQLLVVSGPVGCGKTTLLRAMIGAACVVKGSLTAQSDSVAFCDQTAWLRQGSIKDNIVHDSEYNHAWYESVIDACELPVDIASFAEGDNLHALDKRTAKNVFRKVFGTDGLLRRLGLTAVLVTQSAQHASLSDAVLMLSGDGLVKYCDHPVRSGDDHPKDNPDELKEQASTLAKGGSIKVQVSEAQELLATAVNKEPPPDATLYMTYVKAVGPKFAGCFMMALPLSAFCLNFSTLWISWWSESKAQQPGSKMALYASVYCVLGISSLITFTVACWLALVVMIPRSGRAFHSAFLKAVLRLPLDSFVKESLGEITNRYDPESTVVHFRSANYNLCQYRFSQDIQTIDTQLPFASLNTFEVLMIIIGVTARITAIFIPICMACVYVTQRLYLKTSRRLRLLDIEAKAPLLAYHIETLSGLPTIRAFGFEQDAMKHTIGLLEASQQPFYLLLCVQRWLGFVLDSIIACLVILIVVFALKVGSSASAGLTGAAIVTVIACNQTLANLVESWTMMETCLGDVQRIKEFSKQRPNQGCVEFNNYSGSYGSTSPLVLKNVSFTIRPGQKVAICGRTGSGKSSLALSLFKLLHTREGSLTIDGLNLACLDEETVRSRIASVPQEPLLFKDLTVRQNLRLDGMTSDAEAKMSWRRQLFCIARALLRQSKLIVFDEATSSLDAESNQQFQALLKNGLHDRTIIAVEHNPKNVLDYDTVVVLHEGRIVEIGSPAELAKSVDSAFRRLLLLS</sequence>
<dbReference type="InterPro" id="IPR027417">
    <property type="entry name" value="P-loop_NTPase"/>
</dbReference>
<evidence type="ECO:0000313" key="12">
    <source>
        <dbReference type="Proteomes" id="UP000282582"/>
    </source>
</evidence>
<evidence type="ECO:0000256" key="4">
    <source>
        <dbReference type="ARBA" id="ARBA00022741"/>
    </source>
</evidence>
<dbReference type="InterPro" id="IPR003593">
    <property type="entry name" value="AAA+_ATPase"/>
</dbReference>
<organism evidence="11 12">
    <name type="scientific">Hortaea werneckii</name>
    <name type="common">Black yeast</name>
    <name type="synonym">Cladosporium werneckii</name>
    <dbReference type="NCBI Taxonomy" id="91943"/>
    <lineage>
        <taxon>Eukaryota</taxon>
        <taxon>Fungi</taxon>
        <taxon>Dikarya</taxon>
        <taxon>Ascomycota</taxon>
        <taxon>Pezizomycotina</taxon>
        <taxon>Dothideomycetes</taxon>
        <taxon>Dothideomycetidae</taxon>
        <taxon>Mycosphaerellales</taxon>
        <taxon>Teratosphaeriaceae</taxon>
        <taxon>Hortaea</taxon>
    </lineage>
</organism>
<protein>
    <recommendedName>
        <fullName evidence="13">ABC transporter domain-containing protein</fullName>
    </recommendedName>
</protein>
<keyword evidence="7 8" id="KW-0472">Membrane</keyword>
<dbReference type="InterPro" id="IPR003439">
    <property type="entry name" value="ABC_transporter-like_ATP-bd"/>
</dbReference>
<keyword evidence="5" id="KW-0067">ATP-binding</keyword>
<dbReference type="PANTHER" id="PTHR24223">
    <property type="entry name" value="ATP-BINDING CASSETTE SUB-FAMILY C"/>
    <property type="match status" value="1"/>
</dbReference>
<evidence type="ECO:0000256" key="6">
    <source>
        <dbReference type="ARBA" id="ARBA00022989"/>
    </source>
</evidence>
<evidence type="ECO:0008006" key="13">
    <source>
        <dbReference type="Google" id="ProtNLM"/>
    </source>
</evidence>
<dbReference type="Gene3D" id="3.40.50.300">
    <property type="entry name" value="P-loop containing nucleotide triphosphate hydrolases"/>
    <property type="match status" value="3"/>
</dbReference>
<proteinExistence type="predicted"/>
<dbReference type="SUPFAM" id="SSF52540">
    <property type="entry name" value="P-loop containing nucleoside triphosphate hydrolases"/>
    <property type="match status" value="2"/>
</dbReference>
<keyword evidence="6 8" id="KW-1133">Transmembrane helix</keyword>
<evidence type="ECO:0000256" key="3">
    <source>
        <dbReference type="ARBA" id="ARBA00022692"/>
    </source>
</evidence>
<evidence type="ECO:0000313" key="11">
    <source>
        <dbReference type="EMBL" id="RMY14620.1"/>
    </source>
</evidence>
<feature type="domain" description="ABC transmembrane type-1" evidence="10">
    <location>
        <begin position="65"/>
        <end position="250"/>
    </location>
</feature>
<evidence type="ECO:0000256" key="5">
    <source>
        <dbReference type="ARBA" id="ARBA00022840"/>
    </source>
</evidence>
<dbReference type="InterPro" id="IPR011527">
    <property type="entry name" value="ABC1_TM_dom"/>
</dbReference>
<feature type="transmembrane region" description="Helical" evidence="8">
    <location>
        <begin position="630"/>
        <end position="651"/>
    </location>
</feature>
<accession>A0A3M6ZHC5</accession>
<feature type="transmembrane region" description="Helical" evidence="8">
    <location>
        <begin position="57"/>
        <end position="77"/>
    </location>
</feature>
<dbReference type="InterPro" id="IPR050173">
    <property type="entry name" value="ABC_transporter_C-like"/>
</dbReference>
<feature type="transmembrane region" description="Helical" evidence="8">
    <location>
        <begin position="287"/>
        <end position="306"/>
    </location>
</feature>
<evidence type="ECO:0000256" key="2">
    <source>
        <dbReference type="ARBA" id="ARBA00022448"/>
    </source>
</evidence>
<feature type="transmembrane region" description="Helical" evidence="8">
    <location>
        <begin position="865"/>
        <end position="886"/>
    </location>
</feature>
<dbReference type="CDD" id="cd18580">
    <property type="entry name" value="ABC_6TM_ABCC_D2"/>
    <property type="match status" value="1"/>
</dbReference>
<dbReference type="Pfam" id="PF00664">
    <property type="entry name" value="ABC_membrane"/>
    <property type="match status" value="1"/>
</dbReference>
<dbReference type="PROSITE" id="PS50929">
    <property type="entry name" value="ABC_TM1F"/>
    <property type="match status" value="2"/>
</dbReference>
<dbReference type="Pfam" id="PF00005">
    <property type="entry name" value="ABC_tran"/>
    <property type="match status" value="2"/>
</dbReference>
<dbReference type="InterPro" id="IPR044726">
    <property type="entry name" value="ABCC_6TM_D2"/>
</dbReference>
<keyword evidence="2" id="KW-0813">Transport</keyword>
<feature type="transmembrane region" description="Helical" evidence="8">
    <location>
        <begin position="97"/>
        <end position="114"/>
    </location>
</feature>
<dbReference type="AlphaFoldDB" id="A0A3M6ZHC5"/>
<evidence type="ECO:0000256" key="7">
    <source>
        <dbReference type="ARBA" id="ARBA00023136"/>
    </source>
</evidence>
<comment type="caution">
    <text evidence="11">The sequence shown here is derived from an EMBL/GenBank/DDBJ whole genome shotgun (WGS) entry which is preliminary data.</text>
</comment>
<feature type="transmembrane region" description="Helical" evidence="8">
    <location>
        <begin position="262"/>
        <end position="280"/>
    </location>
</feature>
<evidence type="ECO:0000259" key="10">
    <source>
        <dbReference type="PROSITE" id="PS50929"/>
    </source>
</evidence>
<name>A0A3M6ZHC5_HORWE</name>
<dbReference type="PANTHER" id="PTHR24223:SF399">
    <property type="entry name" value="ABC TRANSPORTER ATNG"/>
    <property type="match status" value="1"/>
</dbReference>
<feature type="transmembrane region" description="Helical" evidence="8">
    <location>
        <begin position="195"/>
        <end position="214"/>
    </location>
</feature>
<evidence type="ECO:0000259" key="9">
    <source>
        <dbReference type="PROSITE" id="PS50893"/>
    </source>
</evidence>
<evidence type="ECO:0000256" key="1">
    <source>
        <dbReference type="ARBA" id="ARBA00004141"/>
    </source>
</evidence>
<dbReference type="GO" id="GO:0005524">
    <property type="term" value="F:ATP binding"/>
    <property type="evidence" value="ECO:0007669"/>
    <property type="project" value="UniProtKB-KW"/>
</dbReference>
<dbReference type="GO" id="GO:0016887">
    <property type="term" value="F:ATP hydrolysis activity"/>
    <property type="evidence" value="ECO:0007669"/>
    <property type="project" value="InterPro"/>
</dbReference>
<feature type="transmembrane region" description="Helical" evidence="8">
    <location>
        <begin position="663"/>
        <end position="693"/>
    </location>
</feature>
<dbReference type="GO" id="GO:0140359">
    <property type="term" value="F:ABC-type transporter activity"/>
    <property type="evidence" value="ECO:0007669"/>
    <property type="project" value="InterPro"/>
</dbReference>
<comment type="subcellular location">
    <subcellularLocation>
        <location evidence="1">Membrane</location>
        <topology evidence="1">Multi-pass membrane protein</topology>
    </subcellularLocation>
</comment>
<dbReference type="VEuPathDB" id="FungiDB:BTJ68_10580"/>
<feature type="domain" description="ABC transmembrane type-1" evidence="10">
    <location>
        <begin position="636"/>
        <end position="923"/>
    </location>
</feature>
<dbReference type="GO" id="GO:0016020">
    <property type="term" value="C:membrane"/>
    <property type="evidence" value="ECO:0007669"/>
    <property type="project" value="UniProtKB-SubCell"/>
</dbReference>
<dbReference type="Gene3D" id="1.20.1560.10">
    <property type="entry name" value="ABC transporter type 1, transmembrane domain"/>
    <property type="match status" value="2"/>
</dbReference>
<dbReference type="Proteomes" id="UP000282582">
    <property type="component" value="Unassembled WGS sequence"/>
</dbReference>
<evidence type="ECO:0000256" key="8">
    <source>
        <dbReference type="SAM" id="Phobius"/>
    </source>
</evidence>
<dbReference type="SMART" id="SM00382">
    <property type="entry name" value="AAA"/>
    <property type="match status" value="2"/>
</dbReference>
<dbReference type="SUPFAM" id="SSF90123">
    <property type="entry name" value="ABC transporter transmembrane region"/>
    <property type="match status" value="2"/>
</dbReference>
<reference evidence="11 12" key="1">
    <citation type="journal article" date="2018" name="BMC Genomics">
        <title>Genomic evidence for intraspecific hybridization in a clonal and extremely halotolerant yeast.</title>
        <authorList>
            <person name="Gostincar C."/>
            <person name="Stajich J.E."/>
            <person name="Zupancic J."/>
            <person name="Zalar P."/>
            <person name="Gunde-Cimerman N."/>
        </authorList>
    </citation>
    <scope>NUCLEOTIDE SEQUENCE [LARGE SCALE GENOMIC DNA]</scope>
    <source>
        <strain evidence="11 12">EXF-6654</strain>
    </source>
</reference>
<dbReference type="InterPro" id="IPR036640">
    <property type="entry name" value="ABC1_TM_sf"/>
</dbReference>
<dbReference type="PROSITE" id="PS50893">
    <property type="entry name" value="ABC_TRANSPORTER_2"/>
    <property type="match status" value="1"/>
</dbReference>
<feature type="transmembrane region" description="Helical" evidence="8">
    <location>
        <begin position="770"/>
        <end position="796"/>
    </location>
</feature>
<gene>
    <name evidence="11" type="ORF">D0868_01358</name>
</gene>
<keyword evidence="3 8" id="KW-0812">Transmembrane</keyword>